<reference evidence="3 4" key="1">
    <citation type="submission" date="2018-06" db="EMBL/GenBank/DDBJ databases">
        <title>Three novel Pseudomonas species isolated from symptomatic oak.</title>
        <authorList>
            <person name="Bueno-Gonzalez V."/>
            <person name="Brady C."/>
        </authorList>
    </citation>
    <scope>NUCLEOTIDE SEQUENCE [LARGE SCALE GENOMIC DNA]</scope>
    <source>
        <strain evidence="2 3">P26B</strain>
        <strain evidence="1 4">P6B</strain>
    </source>
</reference>
<evidence type="ECO:0000313" key="2">
    <source>
        <dbReference type="EMBL" id="TBV09951.1"/>
    </source>
</evidence>
<sequence length="62" mass="6700">MQLEFIWADSLGGAAQAVIATFSDDSGRTLKRFTLQGPFSEPGSARDAALARATAWFDHGRE</sequence>
<dbReference type="Proteomes" id="UP000293172">
    <property type="component" value="Unassembled WGS sequence"/>
</dbReference>
<name>A0A4Q9RBT3_9GAMM</name>
<accession>A0A4Q9RBT3</accession>
<evidence type="ECO:0000313" key="3">
    <source>
        <dbReference type="Proteomes" id="UP000291334"/>
    </source>
</evidence>
<evidence type="ECO:0000313" key="1">
    <source>
        <dbReference type="EMBL" id="TBU97479.1"/>
    </source>
</evidence>
<dbReference type="AlphaFoldDB" id="A0A4Q9RBT3"/>
<keyword evidence="3" id="KW-1185">Reference proteome</keyword>
<dbReference type="EMBL" id="QJUL01000001">
    <property type="protein sequence ID" value="TBU97479.1"/>
    <property type="molecule type" value="Genomic_DNA"/>
</dbReference>
<dbReference type="EMBL" id="QJUM01000001">
    <property type="protein sequence ID" value="TBV09951.1"/>
    <property type="molecule type" value="Genomic_DNA"/>
</dbReference>
<organism evidence="1 4">
    <name type="scientific">Phytopseudomonas dryadis</name>
    <dbReference type="NCBI Taxonomy" id="2487520"/>
    <lineage>
        <taxon>Bacteria</taxon>
        <taxon>Pseudomonadati</taxon>
        <taxon>Pseudomonadota</taxon>
        <taxon>Gammaproteobacteria</taxon>
        <taxon>Pseudomonadales</taxon>
        <taxon>Pseudomonadaceae</taxon>
        <taxon>Phytopseudomonas</taxon>
    </lineage>
</organism>
<dbReference type="Proteomes" id="UP000291334">
    <property type="component" value="Unassembled WGS sequence"/>
</dbReference>
<comment type="caution">
    <text evidence="1">The sequence shown here is derived from an EMBL/GenBank/DDBJ whole genome shotgun (WGS) entry which is preliminary data.</text>
</comment>
<protein>
    <submittedName>
        <fullName evidence="1">Uncharacterized protein</fullName>
    </submittedName>
</protein>
<gene>
    <name evidence="2" type="ORF">DNK34_00485</name>
    <name evidence="1" type="ORF">DNK44_00385</name>
</gene>
<evidence type="ECO:0000313" key="4">
    <source>
        <dbReference type="Proteomes" id="UP000293172"/>
    </source>
</evidence>
<proteinExistence type="predicted"/>